<reference evidence="1" key="1">
    <citation type="submission" date="2024-05" db="EMBL/GenBank/DDBJ databases">
        <authorList>
            <person name="Kim S."/>
            <person name="Heo J."/>
            <person name="Choi H."/>
            <person name="Choi Y."/>
            <person name="Kwon S.-W."/>
            <person name="Kim Y."/>
        </authorList>
    </citation>
    <scope>NUCLEOTIDE SEQUENCE</scope>
    <source>
        <strain evidence="1">KACC 23699</strain>
    </source>
</reference>
<gene>
    <name evidence="1" type="ORF">ABEG17_13595</name>
</gene>
<dbReference type="Gene3D" id="3.40.50.1240">
    <property type="entry name" value="Phosphoglycerate mutase-like"/>
    <property type="match status" value="1"/>
</dbReference>
<protein>
    <submittedName>
        <fullName evidence="1">Histidine phosphatase family protein</fullName>
    </submittedName>
</protein>
<proteinExistence type="predicted"/>
<dbReference type="AlphaFoldDB" id="A0AAU7JRB3"/>
<dbReference type="Pfam" id="PF00300">
    <property type="entry name" value="His_Phos_1"/>
    <property type="match status" value="1"/>
</dbReference>
<dbReference type="InterPro" id="IPR013078">
    <property type="entry name" value="His_Pase_superF_clade-1"/>
</dbReference>
<accession>A0AAU7JRB3</accession>
<sequence>MTLASDDKVLILFRHAKAEEGLGKADRDRELTARGRRDARAAGAWLHEHGLGPELVLCSPAARTRQTWAEAESGGACGETVTYDDAVYTGGSDAVLRTVREADDEAQVVLVVGHNPTMAALASGLAEGNGSLQAHDCLAAGFPTSTVAVLRYSGPWHGLGFGAAELDRCHVARG</sequence>
<organism evidence="1">
    <name type="scientific">Pedococcus sp. KACC 23699</name>
    <dbReference type="NCBI Taxonomy" id="3149228"/>
    <lineage>
        <taxon>Bacteria</taxon>
        <taxon>Bacillati</taxon>
        <taxon>Actinomycetota</taxon>
        <taxon>Actinomycetes</taxon>
        <taxon>Micrococcales</taxon>
        <taxon>Intrasporangiaceae</taxon>
        <taxon>Pedococcus</taxon>
    </lineage>
</organism>
<evidence type="ECO:0000313" key="1">
    <source>
        <dbReference type="EMBL" id="XBO42599.1"/>
    </source>
</evidence>
<dbReference type="RefSeq" id="WP_406830018.1">
    <property type="nucleotide sequence ID" value="NZ_CP157483.1"/>
</dbReference>
<dbReference type="SMART" id="SM00855">
    <property type="entry name" value="PGAM"/>
    <property type="match status" value="1"/>
</dbReference>
<dbReference type="PANTHER" id="PTHR47623">
    <property type="entry name" value="OS09G0287300 PROTEIN"/>
    <property type="match status" value="1"/>
</dbReference>
<dbReference type="EMBL" id="CP157483">
    <property type="protein sequence ID" value="XBO42599.1"/>
    <property type="molecule type" value="Genomic_DNA"/>
</dbReference>
<dbReference type="CDD" id="cd07067">
    <property type="entry name" value="HP_PGM_like"/>
    <property type="match status" value="1"/>
</dbReference>
<dbReference type="PANTHER" id="PTHR47623:SF1">
    <property type="entry name" value="OS09G0287300 PROTEIN"/>
    <property type="match status" value="1"/>
</dbReference>
<dbReference type="InterPro" id="IPR029033">
    <property type="entry name" value="His_PPase_superfam"/>
</dbReference>
<dbReference type="SUPFAM" id="SSF53254">
    <property type="entry name" value="Phosphoglycerate mutase-like"/>
    <property type="match status" value="1"/>
</dbReference>
<name>A0AAU7JRB3_9MICO</name>